<dbReference type="Proteomes" id="UP000321832">
    <property type="component" value="Unassembled WGS sequence"/>
</dbReference>
<dbReference type="SMART" id="SM00342">
    <property type="entry name" value="HTH_ARAC"/>
    <property type="match status" value="1"/>
</dbReference>
<keyword evidence="6" id="KW-1185">Reference proteome</keyword>
<reference evidence="5 6" key="1">
    <citation type="submission" date="2019-08" db="EMBL/GenBank/DDBJ databases">
        <authorList>
            <person name="Khan S.A."/>
            <person name="Jeon C.O."/>
            <person name="Jeong S.E."/>
        </authorList>
    </citation>
    <scope>NUCLEOTIDE SEQUENCE [LARGE SCALE GENOMIC DNA]</scope>
    <source>
        <strain evidence="6">IMCC1728</strain>
    </source>
</reference>
<keyword evidence="3" id="KW-0804">Transcription</keyword>
<gene>
    <name evidence="5" type="ORF">FSC37_18160</name>
</gene>
<dbReference type="PANTHER" id="PTHR46796">
    <property type="entry name" value="HTH-TYPE TRANSCRIPTIONAL ACTIVATOR RHAS-RELATED"/>
    <property type="match status" value="1"/>
</dbReference>
<dbReference type="SUPFAM" id="SSF46689">
    <property type="entry name" value="Homeodomain-like"/>
    <property type="match status" value="1"/>
</dbReference>
<dbReference type="InterPro" id="IPR009057">
    <property type="entry name" value="Homeodomain-like_sf"/>
</dbReference>
<dbReference type="Gene3D" id="1.10.10.60">
    <property type="entry name" value="Homeodomain-like"/>
    <property type="match status" value="1"/>
</dbReference>
<dbReference type="EMBL" id="VOPW01000001">
    <property type="protein sequence ID" value="TXC66992.1"/>
    <property type="molecule type" value="Genomic_DNA"/>
</dbReference>
<dbReference type="Pfam" id="PF12833">
    <property type="entry name" value="HTH_18"/>
    <property type="match status" value="1"/>
</dbReference>
<proteinExistence type="predicted"/>
<dbReference type="GO" id="GO:0003700">
    <property type="term" value="F:DNA-binding transcription factor activity"/>
    <property type="evidence" value="ECO:0007669"/>
    <property type="project" value="InterPro"/>
</dbReference>
<dbReference type="GO" id="GO:0043565">
    <property type="term" value="F:sequence-specific DNA binding"/>
    <property type="evidence" value="ECO:0007669"/>
    <property type="project" value="InterPro"/>
</dbReference>
<evidence type="ECO:0000256" key="1">
    <source>
        <dbReference type="ARBA" id="ARBA00023015"/>
    </source>
</evidence>
<accession>A0A5C6U1X5</accession>
<sequence>MPPCGDAGVCTDAGAAGAQQRGRQWSGQVLVVRPFTPRLLDSGGAPVVLVDIEPTHLRYNTFARRIGPDPVRVLGAQCAGALLSTAREFAGGELRAQQLQAAMQLAVAEVADQIAPADPLPPRVLSMMAAIRLDPGIASAALATVAECSAARASRLFVDHLGISPRQYALAVKIQRAALFFGSGRPLTQVAQASGFADSAHLAKVWQRCYGAPPSRYFLELASVQGGSIEQAWRRRVRLAHTA</sequence>
<dbReference type="AlphaFoldDB" id="A0A5C6U1X5"/>
<evidence type="ECO:0000313" key="5">
    <source>
        <dbReference type="EMBL" id="TXC66992.1"/>
    </source>
</evidence>
<feature type="domain" description="HTH araC/xylS-type" evidence="4">
    <location>
        <begin position="122"/>
        <end position="220"/>
    </location>
</feature>
<evidence type="ECO:0000256" key="2">
    <source>
        <dbReference type="ARBA" id="ARBA00023125"/>
    </source>
</evidence>
<keyword evidence="1" id="KW-0805">Transcription regulation</keyword>
<dbReference type="InterPro" id="IPR018060">
    <property type="entry name" value="HTH_AraC"/>
</dbReference>
<name>A0A5C6U1X5_9BURK</name>
<evidence type="ECO:0000259" key="4">
    <source>
        <dbReference type="PROSITE" id="PS01124"/>
    </source>
</evidence>
<organism evidence="5 6">
    <name type="scientific">Piscinibacter aquaticus</name>
    <dbReference type="NCBI Taxonomy" id="392597"/>
    <lineage>
        <taxon>Bacteria</taxon>
        <taxon>Pseudomonadati</taxon>
        <taxon>Pseudomonadota</taxon>
        <taxon>Betaproteobacteria</taxon>
        <taxon>Burkholderiales</taxon>
        <taxon>Sphaerotilaceae</taxon>
        <taxon>Piscinibacter</taxon>
    </lineage>
</organism>
<keyword evidence="2" id="KW-0238">DNA-binding</keyword>
<protein>
    <submittedName>
        <fullName evidence="5">AraC family transcriptional regulator</fullName>
    </submittedName>
</protein>
<comment type="caution">
    <text evidence="5">The sequence shown here is derived from an EMBL/GenBank/DDBJ whole genome shotgun (WGS) entry which is preliminary data.</text>
</comment>
<evidence type="ECO:0000313" key="6">
    <source>
        <dbReference type="Proteomes" id="UP000321832"/>
    </source>
</evidence>
<dbReference type="InterPro" id="IPR050204">
    <property type="entry name" value="AraC_XylS_family_regulators"/>
</dbReference>
<dbReference type="PROSITE" id="PS01124">
    <property type="entry name" value="HTH_ARAC_FAMILY_2"/>
    <property type="match status" value="1"/>
</dbReference>
<evidence type="ECO:0000256" key="3">
    <source>
        <dbReference type="ARBA" id="ARBA00023163"/>
    </source>
</evidence>